<dbReference type="EMBL" id="PYGD01000001">
    <property type="protein sequence ID" value="PSK95319.1"/>
    <property type="molecule type" value="Genomic_DNA"/>
</dbReference>
<keyword evidence="2" id="KW-1185">Reference proteome</keyword>
<evidence type="ECO:0000313" key="1">
    <source>
        <dbReference type="EMBL" id="PSK95319.1"/>
    </source>
</evidence>
<reference evidence="1 2" key="1">
    <citation type="submission" date="2018-03" db="EMBL/GenBank/DDBJ databases">
        <title>Genomic Encyclopedia of Type Strains, Phase III (KMG-III): the genomes of soil and plant-associated and newly described type strains.</title>
        <authorList>
            <person name="Whitman W."/>
        </authorList>
    </citation>
    <scope>NUCLEOTIDE SEQUENCE [LARGE SCALE GENOMIC DNA]</scope>
    <source>
        <strain evidence="1 2">CGMCC 1.12700</strain>
    </source>
</reference>
<dbReference type="Proteomes" id="UP000240572">
    <property type="component" value="Unassembled WGS sequence"/>
</dbReference>
<evidence type="ECO:0000313" key="2">
    <source>
        <dbReference type="Proteomes" id="UP000240572"/>
    </source>
</evidence>
<dbReference type="AlphaFoldDB" id="A0A2P8DDP7"/>
<dbReference type="RefSeq" id="WP_146146679.1">
    <property type="nucleotide sequence ID" value="NZ_PYGD01000001.1"/>
</dbReference>
<name>A0A2P8DDP7_9BACT</name>
<dbReference type="OrthoDB" id="9856534at2"/>
<comment type="caution">
    <text evidence="1">The sequence shown here is derived from an EMBL/GenBank/DDBJ whole genome shotgun (WGS) entry which is preliminary data.</text>
</comment>
<organism evidence="1 2">
    <name type="scientific">Taibaiella chishuiensis</name>
    <dbReference type="NCBI Taxonomy" id="1434707"/>
    <lineage>
        <taxon>Bacteria</taxon>
        <taxon>Pseudomonadati</taxon>
        <taxon>Bacteroidota</taxon>
        <taxon>Chitinophagia</taxon>
        <taxon>Chitinophagales</taxon>
        <taxon>Chitinophagaceae</taxon>
        <taxon>Taibaiella</taxon>
    </lineage>
</organism>
<proteinExistence type="predicted"/>
<sequence length="178" mass="19867">MTAETDPLMRTRIKNVFIFSVAGLLVFTGCKKERYICGHSYTYFPGSVVFSGFSAAALKTVVVGRYAAGSNFSALIGQDTLDASAGYFEGDTVYNSNKDGFFQTATQVDYRISLPEAGRVFELTGIRQLEKDYTWEQNERCGIGSVQTRFRPYAHKLDGIDYVFTSGAGNKWYIYLVK</sequence>
<protein>
    <submittedName>
        <fullName evidence="1">Uncharacterized protein</fullName>
    </submittedName>
</protein>
<gene>
    <name evidence="1" type="ORF">B0I18_1011487</name>
</gene>
<accession>A0A2P8DDP7</accession>